<dbReference type="PATRIC" id="fig|1088721.3.peg.777"/>
<sequence length="60" mass="6814">MMENAMAVFAAIRKLTFSEMVALATELRDSANADTFDYTDQYEWAKLLDGLARSYKDLAE</sequence>
<reference evidence="1 2" key="1">
    <citation type="journal article" date="2012" name="J. Bacteriol.">
        <title>Genome sequence of benzo(a)pyrene-degrading bacterium Novosphingobium pentaromativorans US6-1.</title>
        <authorList>
            <person name="Luo Y.R."/>
            <person name="Kang S.G."/>
            <person name="Kim S.J."/>
            <person name="Kim M.R."/>
            <person name="Li N."/>
            <person name="Lee J.H."/>
            <person name="Kwon K.K."/>
        </authorList>
    </citation>
    <scope>NUCLEOTIDE SEQUENCE [LARGE SCALE GENOMIC DNA]</scope>
    <source>
        <strain evidence="1 2">US6-1</strain>
    </source>
</reference>
<dbReference type="AlphaFoldDB" id="G6E8W5"/>
<gene>
    <name evidence="1" type="ORF">NSU_0786</name>
</gene>
<accession>G6E8W5</accession>
<name>G6E8W5_9SPHN</name>
<comment type="caution">
    <text evidence="1">The sequence shown here is derived from an EMBL/GenBank/DDBJ whole genome shotgun (WGS) entry which is preliminary data.</text>
</comment>
<dbReference type="EMBL" id="AGFM01000009">
    <property type="protein sequence ID" value="EHJ62189.1"/>
    <property type="molecule type" value="Genomic_DNA"/>
</dbReference>
<evidence type="ECO:0000313" key="2">
    <source>
        <dbReference type="Proteomes" id="UP000004030"/>
    </source>
</evidence>
<keyword evidence="2" id="KW-1185">Reference proteome</keyword>
<dbReference type="Proteomes" id="UP000004030">
    <property type="component" value="Unassembled WGS sequence"/>
</dbReference>
<protein>
    <submittedName>
        <fullName evidence="1">Uncharacterized protein</fullName>
    </submittedName>
</protein>
<evidence type="ECO:0000313" key="1">
    <source>
        <dbReference type="EMBL" id="EHJ62189.1"/>
    </source>
</evidence>
<dbReference type="STRING" id="1088721.JI59_16160"/>
<proteinExistence type="predicted"/>
<organism evidence="1 2">
    <name type="scientific">Novosphingobium pentaromativorans US6-1</name>
    <dbReference type="NCBI Taxonomy" id="1088721"/>
    <lineage>
        <taxon>Bacteria</taxon>
        <taxon>Pseudomonadati</taxon>
        <taxon>Pseudomonadota</taxon>
        <taxon>Alphaproteobacteria</taxon>
        <taxon>Sphingomonadales</taxon>
        <taxon>Sphingomonadaceae</taxon>
        <taxon>Novosphingobium</taxon>
    </lineage>
</organism>